<dbReference type="Pfam" id="PF00632">
    <property type="entry name" value="HECT"/>
    <property type="match status" value="1"/>
</dbReference>
<keyword evidence="10" id="KW-1185">Reference proteome</keyword>
<reference evidence="8" key="1">
    <citation type="submission" date="2021-02" db="EMBL/GenBank/DDBJ databases">
        <authorList>
            <person name="Nowell W R."/>
        </authorList>
    </citation>
    <scope>NUCLEOTIDE SEQUENCE</scope>
</reference>
<evidence type="ECO:0000313" key="8">
    <source>
        <dbReference type="EMBL" id="CAF1088646.1"/>
    </source>
</evidence>
<dbReference type="PROSITE" id="PS50237">
    <property type="entry name" value="HECT"/>
    <property type="match status" value="1"/>
</dbReference>
<comment type="caution">
    <text evidence="8">The sequence shown here is derived from an EMBL/GenBank/DDBJ whole genome shotgun (WGS) entry which is preliminary data.</text>
</comment>
<feature type="active site" description="Glycyl thioester intermediate" evidence="6">
    <location>
        <position position="498"/>
    </location>
</feature>
<dbReference type="AlphaFoldDB" id="A0A814N5I0"/>
<dbReference type="FunFam" id="3.30.2160.10:FF:000001">
    <property type="entry name" value="E3 ubiquitin-protein ligase NEDD4-like"/>
    <property type="match status" value="1"/>
</dbReference>
<dbReference type="Proteomes" id="UP000681722">
    <property type="component" value="Unassembled WGS sequence"/>
</dbReference>
<comment type="catalytic activity">
    <reaction evidence="1">
        <text>S-ubiquitinyl-[E2 ubiquitin-conjugating enzyme]-L-cysteine + [acceptor protein]-L-lysine = [E2 ubiquitin-conjugating enzyme]-L-cysteine + N(6)-ubiquitinyl-[acceptor protein]-L-lysine.</text>
        <dbReference type="EC" id="2.3.2.26"/>
    </reaction>
</comment>
<evidence type="ECO:0000256" key="6">
    <source>
        <dbReference type="PROSITE-ProRule" id="PRU00104"/>
    </source>
</evidence>
<evidence type="ECO:0000256" key="3">
    <source>
        <dbReference type="ARBA" id="ARBA00012485"/>
    </source>
</evidence>
<dbReference type="InterPro" id="IPR000569">
    <property type="entry name" value="HECT_dom"/>
</dbReference>
<gene>
    <name evidence="8" type="ORF">GPM918_LOCUS18141</name>
    <name evidence="9" type="ORF">SRO942_LOCUS18138</name>
</gene>
<dbReference type="PANTHER" id="PTHR11254">
    <property type="entry name" value="HECT DOMAIN UBIQUITIN-PROTEIN LIGASE"/>
    <property type="match status" value="1"/>
</dbReference>
<evidence type="ECO:0000256" key="1">
    <source>
        <dbReference type="ARBA" id="ARBA00000885"/>
    </source>
</evidence>
<evidence type="ECO:0000256" key="5">
    <source>
        <dbReference type="ARBA" id="ARBA00022786"/>
    </source>
</evidence>
<keyword evidence="5 6" id="KW-0833">Ubl conjugation pathway</keyword>
<evidence type="ECO:0000313" key="9">
    <source>
        <dbReference type="EMBL" id="CAF3854153.1"/>
    </source>
</evidence>
<dbReference type="CDD" id="cd00078">
    <property type="entry name" value="HECTc"/>
    <property type="match status" value="1"/>
</dbReference>
<comment type="pathway">
    <text evidence="2">Protein modification; protein ubiquitination.</text>
</comment>
<dbReference type="PANTHER" id="PTHR11254:SF67">
    <property type="entry name" value="E3 UBIQUITIN-PROTEIN LIGASE HUWE1"/>
    <property type="match status" value="1"/>
</dbReference>
<proteinExistence type="predicted"/>
<dbReference type="EMBL" id="CAJNOQ010005167">
    <property type="protein sequence ID" value="CAF1088646.1"/>
    <property type="molecule type" value="Genomic_DNA"/>
</dbReference>
<dbReference type="GO" id="GO:0005737">
    <property type="term" value="C:cytoplasm"/>
    <property type="evidence" value="ECO:0007669"/>
    <property type="project" value="TreeGrafter"/>
</dbReference>
<evidence type="ECO:0000259" key="7">
    <source>
        <dbReference type="PROSITE" id="PS50237"/>
    </source>
</evidence>
<dbReference type="GO" id="GO:0061630">
    <property type="term" value="F:ubiquitin protein ligase activity"/>
    <property type="evidence" value="ECO:0007669"/>
    <property type="project" value="UniProtKB-EC"/>
</dbReference>
<dbReference type="InterPro" id="IPR050409">
    <property type="entry name" value="E3_ubiq-protein_ligase"/>
</dbReference>
<evidence type="ECO:0000256" key="4">
    <source>
        <dbReference type="ARBA" id="ARBA00022679"/>
    </source>
</evidence>
<dbReference type="EMBL" id="CAJOBC010005167">
    <property type="protein sequence ID" value="CAF3854153.1"/>
    <property type="molecule type" value="Genomic_DNA"/>
</dbReference>
<dbReference type="Proteomes" id="UP000663829">
    <property type="component" value="Unassembled WGS sequence"/>
</dbReference>
<dbReference type="Gene3D" id="3.30.2410.10">
    <property type="entry name" value="Hect, E3 ligase catalytic domain"/>
    <property type="match status" value="1"/>
</dbReference>
<evidence type="ECO:0000256" key="2">
    <source>
        <dbReference type="ARBA" id="ARBA00004906"/>
    </source>
</evidence>
<name>A0A814N5I0_9BILA</name>
<keyword evidence="4" id="KW-0808">Transferase</keyword>
<dbReference type="Gene3D" id="3.30.2160.10">
    <property type="entry name" value="Hect, E3 ligase catalytic domain"/>
    <property type="match status" value="1"/>
</dbReference>
<dbReference type="SUPFAM" id="SSF56204">
    <property type="entry name" value="Hect, E3 ligase catalytic domain"/>
    <property type="match status" value="1"/>
</dbReference>
<dbReference type="GO" id="GO:0006511">
    <property type="term" value="P:ubiquitin-dependent protein catabolic process"/>
    <property type="evidence" value="ECO:0007669"/>
    <property type="project" value="TreeGrafter"/>
</dbReference>
<accession>A0A814N5I0</accession>
<dbReference type="InterPro" id="IPR035983">
    <property type="entry name" value="Hect_E3_ubiquitin_ligase"/>
</dbReference>
<dbReference type="GO" id="GO:0000209">
    <property type="term" value="P:protein polyubiquitination"/>
    <property type="evidence" value="ECO:0007669"/>
    <property type="project" value="TreeGrafter"/>
</dbReference>
<feature type="domain" description="HECT" evidence="7">
    <location>
        <begin position="193"/>
        <end position="531"/>
    </location>
</feature>
<dbReference type="SMART" id="SM00119">
    <property type="entry name" value="HECTc"/>
    <property type="match status" value="1"/>
</dbReference>
<organism evidence="8 10">
    <name type="scientific">Didymodactylos carnosus</name>
    <dbReference type="NCBI Taxonomy" id="1234261"/>
    <lineage>
        <taxon>Eukaryota</taxon>
        <taxon>Metazoa</taxon>
        <taxon>Spiralia</taxon>
        <taxon>Gnathifera</taxon>
        <taxon>Rotifera</taxon>
        <taxon>Eurotatoria</taxon>
        <taxon>Bdelloidea</taxon>
        <taxon>Philodinida</taxon>
        <taxon>Philodinidae</taxon>
        <taxon>Didymodactylos</taxon>
    </lineage>
</organism>
<sequence length="531" mass="61863">MGCVILKCQSYSVSEHISIPTISASTTSTNDAVRLSPPSPPVTQEIQVVDETRPTTVILSPEQSVPPPTVRYSQRQQSNAIIHQCSHLERQEIPSSVSNVIFMARHDVIRFYQCFASEQIQLDLRDCEVDEIEDLSLNFVTDYSQANFDVKLKYFRHELTVIKGRIGDHPKVPIRVRRNRVFDDSFKELKQFSKQQWKQRFDIEFRGENGQDGGGLLREWYSIMCAEMFNVDYGLFQRTQDGIYSLNSLPHFDERHLSYLTFIGHLMGKALFDTMYVDVHFTRVFYKQILEVKINDIVEDMKYVDEQYYQNLKHLLSHDISTLNLIDLTFSVDVLEYEVLRTYDLCENGRNIPVTDENKHDYVRLVCDWKIQGPQIQRQLKALLDGLYDIIPRDLLKIFNEQELELVIAGLATIDLNDLEANTEYYDYLPNSDQIVWFWKVLRAFEPCDVTKFLQFVTGSSQVPLQGFKYLEGMHGIQKFQIHKIDYSTDQLPTARTCFNQLNLPPYETFDKLCEKLAWSIQECSTGFGFD</sequence>
<protein>
    <recommendedName>
        <fullName evidence="3">HECT-type E3 ubiquitin transferase</fullName>
        <ecNumber evidence="3">2.3.2.26</ecNumber>
    </recommendedName>
</protein>
<dbReference type="FunFam" id="3.30.2410.10:FF:000009">
    <property type="entry name" value="Probable E3 ubiquitin-protein ligase HECTD2"/>
    <property type="match status" value="1"/>
</dbReference>
<dbReference type="Gene3D" id="3.90.1750.10">
    <property type="entry name" value="Hect, E3 ligase catalytic domains"/>
    <property type="match status" value="1"/>
</dbReference>
<dbReference type="GO" id="GO:0005634">
    <property type="term" value="C:nucleus"/>
    <property type="evidence" value="ECO:0007669"/>
    <property type="project" value="TreeGrafter"/>
</dbReference>
<evidence type="ECO:0000313" key="10">
    <source>
        <dbReference type="Proteomes" id="UP000663829"/>
    </source>
</evidence>
<dbReference type="OrthoDB" id="423283at2759"/>
<dbReference type="EC" id="2.3.2.26" evidence="3"/>